<keyword evidence="8" id="KW-1185">Reference proteome</keyword>
<dbReference type="SUPFAM" id="SSF51011">
    <property type="entry name" value="Glycosyl hydrolase domain"/>
    <property type="match status" value="1"/>
</dbReference>
<reference evidence="7" key="1">
    <citation type="submission" date="2018-01" db="EMBL/GenBank/DDBJ databases">
        <authorList>
            <person name="Mao J.F."/>
        </authorList>
    </citation>
    <scope>NUCLEOTIDE SEQUENCE</scope>
    <source>
        <strain evidence="7">Huo1</strain>
        <tissue evidence="7">Leaf</tissue>
    </source>
</reference>
<gene>
    <name evidence="7" type="ORF">SASPL_128019</name>
</gene>
<dbReference type="InterPro" id="IPR048650">
    <property type="entry name" value="ISOA1-3-like_C"/>
</dbReference>
<dbReference type="Proteomes" id="UP000298416">
    <property type="component" value="Unassembled WGS sequence"/>
</dbReference>
<dbReference type="GO" id="GO:0009507">
    <property type="term" value="C:chloroplast"/>
    <property type="evidence" value="ECO:0007669"/>
    <property type="project" value="UniProtKB-SubCell"/>
</dbReference>
<comment type="caution">
    <text evidence="7">The sequence shown here is derived from an EMBL/GenBank/DDBJ whole genome shotgun (WGS) entry which is preliminary data.</text>
</comment>
<dbReference type="InterPro" id="IPR013783">
    <property type="entry name" value="Ig-like_fold"/>
</dbReference>
<dbReference type="Pfam" id="PF02922">
    <property type="entry name" value="CBM_48"/>
    <property type="match status" value="1"/>
</dbReference>
<comment type="subcellular location">
    <subcellularLocation>
        <location evidence="1">Plastid</location>
        <location evidence="1">Chloroplast</location>
    </subcellularLocation>
</comment>
<keyword evidence="5" id="KW-0809">Transit peptide</keyword>
<dbReference type="InterPro" id="IPR014756">
    <property type="entry name" value="Ig_E-set"/>
</dbReference>
<dbReference type="InterPro" id="IPR017853">
    <property type="entry name" value="GH"/>
</dbReference>
<dbReference type="InterPro" id="IPR004193">
    <property type="entry name" value="Glyco_hydro_13_N"/>
</dbReference>
<dbReference type="GO" id="GO:0019156">
    <property type="term" value="F:isoamylase activity"/>
    <property type="evidence" value="ECO:0007669"/>
    <property type="project" value="InterPro"/>
</dbReference>
<dbReference type="OrthoDB" id="204980at2759"/>
<accession>A0A8X8XAJ2</accession>
<evidence type="ECO:0000313" key="7">
    <source>
        <dbReference type="EMBL" id="KAG6409975.1"/>
    </source>
</evidence>
<dbReference type="CDD" id="cd11346">
    <property type="entry name" value="AmyAc_plant_IsoA"/>
    <property type="match status" value="1"/>
</dbReference>
<evidence type="ECO:0000259" key="6">
    <source>
        <dbReference type="SMART" id="SM00642"/>
    </source>
</evidence>
<evidence type="ECO:0000256" key="5">
    <source>
        <dbReference type="ARBA" id="ARBA00022946"/>
    </source>
</evidence>
<dbReference type="Pfam" id="PF00128">
    <property type="entry name" value="Alpha-amylase"/>
    <property type="match status" value="1"/>
</dbReference>
<dbReference type="SUPFAM" id="SSF51445">
    <property type="entry name" value="(Trans)glycosidases"/>
    <property type="match status" value="1"/>
</dbReference>
<dbReference type="GO" id="GO:0019252">
    <property type="term" value="P:starch biosynthetic process"/>
    <property type="evidence" value="ECO:0007669"/>
    <property type="project" value="InterPro"/>
</dbReference>
<organism evidence="7">
    <name type="scientific">Salvia splendens</name>
    <name type="common">Scarlet sage</name>
    <dbReference type="NCBI Taxonomy" id="180675"/>
    <lineage>
        <taxon>Eukaryota</taxon>
        <taxon>Viridiplantae</taxon>
        <taxon>Streptophyta</taxon>
        <taxon>Embryophyta</taxon>
        <taxon>Tracheophyta</taxon>
        <taxon>Spermatophyta</taxon>
        <taxon>Magnoliopsida</taxon>
        <taxon>eudicotyledons</taxon>
        <taxon>Gunneridae</taxon>
        <taxon>Pentapetalae</taxon>
        <taxon>asterids</taxon>
        <taxon>lamiids</taxon>
        <taxon>Lamiales</taxon>
        <taxon>Lamiaceae</taxon>
        <taxon>Nepetoideae</taxon>
        <taxon>Mentheae</taxon>
        <taxon>Salviinae</taxon>
        <taxon>Salvia</taxon>
        <taxon>Salvia subgen. Calosphace</taxon>
        <taxon>core Calosphace</taxon>
    </lineage>
</organism>
<evidence type="ECO:0000256" key="3">
    <source>
        <dbReference type="ARBA" id="ARBA00022528"/>
    </source>
</evidence>
<evidence type="ECO:0000313" key="8">
    <source>
        <dbReference type="Proteomes" id="UP000298416"/>
    </source>
</evidence>
<dbReference type="PANTHER" id="PTHR43002">
    <property type="entry name" value="GLYCOGEN DEBRANCHING ENZYME"/>
    <property type="match status" value="1"/>
</dbReference>
<dbReference type="Gene3D" id="2.60.40.10">
    <property type="entry name" value="Immunoglobulins"/>
    <property type="match status" value="1"/>
</dbReference>
<dbReference type="Gene3D" id="2.60.40.1180">
    <property type="entry name" value="Golgi alpha-mannosidase II"/>
    <property type="match status" value="1"/>
</dbReference>
<evidence type="ECO:0000256" key="1">
    <source>
        <dbReference type="ARBA" id="ARBA00004229"/>
    </source>
</evidence>
<sequence length="829" mass="92260">MAMLLPVRYVMRSHGLSSEASESSKLFTCSCKRDQIFNKLASNPKIECVKRIERIHCDRSKLKALATSDVYVAKASEKLAAYRFRTEFGGRLKVVVEKMYSNKYGVHVELESLQLLEGEEELVMIWGLFTADSQCLMPLDFQQSRVDGQCETRFVGGAVELDFEADLAPFYLSFLLKSDSGSDSKVSMIRSHRNTKFTVPVGFGAGNPSPLGVSFLSDGSVNFAFFSCNVESVVLCLYSNATAEKPALEIDLDPYINRSGNIWHALLYSSAPFVSYGYRCRNGVGNKEHHVLLDPYAKVIEGLGLNQPRKWLGKLCEEPAFDWSDEVRPNVPMEKMIVYRLNVARFTKDKSSKLSGGIAGSFSAISEKSQHFEDLGVNAILLEPVFPFDEQNGPYFPCHFFSPASLYGPSGDPLNVAKSMKEMVKKLHSRGIEVLLEVVFTHSGDDVGTLQEIDSSTNALNCNHPTFQQLVLESLRYWVTEFHVDGFCFINAFSLTRGSQGEFLSRPPLVEAIAFDPVLAGVKIVADSWVPHGMATKEVGFPHWQRWAEMNSKFSIDVKNFLRGRGLISEFATRLCGSGDLFLAGRGPAFSFNYVTRNAGLTLLDLVSFSSSTELESELSWNCGEEGATNKKVVLETRLKQIRNLLFTLFISLGVPVLNMGDECGQSTGGSPSAADRKPLDWNALGLSFGAQISQFISFLSSLKMRRGDLLQRRSFLEEDSIEWHGKQQLPPRWDDPACKFLAMTMKADAGSSYGDLFVSFNAAGQSEKVGLPRPADDETTWVLLVDTALPFPEFFSDEGVRLEEDETLTYEMKSHSCILFEARRLSLS</sequence>
<proteinExistence type="inferred from homology"/>
<dbReference type="CDD" id="cd02856">
    <property type="entry name" value="E_set_GDE_Isoamylase_N"/>
    <property type="match status" value="1"/>
</dbReference>
<reference evidence="7" key="2">
    <citation type="submission" date="2020-08" db="EMBL/GenBank/DDBJ databases">
        <title>Plant Genome Project.</title>
        <authorList>
            <person name="Zhang R.-G."/>
        </authorList>
    </citation>
    <scope>NUCLEOTIDE SEQUENCE</scope>
    <source>
        <strain evidence="7">Huo1</strain>
        <tissue evidence="7">Leaf</tissue>
    </source>
</reference>
<dbReference type="SMART" id="SM00642">
    <property type="entry name" value="Aamy"/>
    <property type="match status" value="1"/>
</dbReference>
<dbReference type="InterPro" id="IPR006047">
    <property type="entry name" value="GH13_cat_dom"/>
</dbReference>
<dbReference type="EMBL" id="PNBA02000010">
    <property type="protein sequence ID" value="KAG6409975.1"/>
    <property type="molecule type" value="Genomic_DNA"/>
</dbReference>
<dbReference type="InterPro" id="IPR013780">
    <property type="entry name" value="Glyco_hydro_b"/>
</dbReference>
<dbReference type="AlphaFoldDB" id="A0A8X8XAJ2"/>
<feature type="domain" description="Glycosyl hydrolase family 13 catalytic" evidence="6">
    <location>
        <begin position="340"/>
        <end position="706"/>
    </location>
</feature>
<dbReference type="Pfam" id="PF21156">
    <property type="entry name" value="ISOA1-3_C"/>
    <property type="match status" value="1"/>
</dbReference>
<dbReference type="InterPro" id="IPR044096">
    <property type="entry name" value="AmyAc_plant_ISA2"/>
</dbReference>
<dbReference type="SUPFAM" id="SSF81296">
    <property type="entry name" value="E set domains"/>
    <property type="match status" value="1"/>
</dbReference>
<comment type="similarity">
    <text evidence="2">Belongs to the glycosyl hydrolase 13 family.</text>
</comment>
<keyword evidence="3" id="KW-0150">Chloroplast</keyword>
<dbReference type="InterPro" id="IPR044505">
    <property type="entry name" value="GlgX_Isoamylase_N_E_set"/>
</dbReference>
<dbReference type="Gene3D" id="3.20.20.80">
    <property type="entry name" value="Glycosidases"/>
    <property type="match status" value="1"/>
</dbReference>
<keyword evidence="4" id="KW-0934">Plastid</keyword>
<evidence type="ECO:0000256" key="2">
    <source>
        <dbReference type="ARBA" id="ARBA00008061"/>
    </source>
</evidence>
<evidence type="ECO:0000256" key="4">
    <source>
        <dbReference type="ARBA" id="ARBA00022640"/>
    </source>
</evidence>
<protein>
    <recommendedName>
        <fullName evidence="6">Glycosyl hydrolase family 13 catalytic domain-containing protein</fullName>
    </recommendedName>
</protein>
<name>A0A8X8XAJ2_SALSN</name>